<evidence type="ECO:0000313" key="3">
    <source>
        <dbReference type="Proteomes" id="UP000434172"/>
    </source>
</evidence>
<accession>A0A8H3W039</accession>
<organism evidence="2 3">
    <name type="scientific">Colletotrichum asianum</name>
    <dbReference type="NCBI Taxonomy" id="702518"/>
    <lineage>
        <taxon>Eukaryota</taxon>
        <taxon>Fungi</taxon>
        <taxon>Dikarya</taxon>
        <taxon>Ascomycota</taxon>
        <taxon>Pezizomycotina</taxon>
        <taxon>Sordariomycetes</taxon>
        <taxon>Hypocreomycetidae</taxon>
        <taxon>Glomerellales</taxon>
        <taxon>Glomerellaceae</taxon>
        <taxon>Colletotrichum</taxon>
        <taxon>Colletotrichum gloeosporioides species complex</taxon>
    </lineage>
</organism>
<gene>
    <name evidence="2" type="ORF">GQ607_015351</name>
</gene>
<name>A0A8H3W039_9PEZI</name>
<feature type="compositionally biased region" description="Gly residues" evidence="1">
    <location>
        <begin position="115"/>
        <end position="125"/>
    </location>
</feature>
<evidence type="ECO:0000256" key="1">
    <source>
        <dbReference type="SAM" id="MobiDB-lite"/>
    </source>
</evidence>
<comment type="caution">
    <text evidence="2">The sequence shown here is derived from an EMBL/GenBank/DDBJ whole genome shotgun (WGS) entry which is preliminary data.</text>
</comment>
<keyword evidence="3" id="KW-1185">Reference proteome</keyword>
<feature type="compositionally biased region" description="Basic residues" evidence="1">
    <location>
        <begin position="90"/>
        <end position="103"/>
    </location>
</feature>
<dbReference type="EMBL" id="WOWK01000131">
    <property type="protein sequence ID" value="KAF0317399.1"/>
    <property type="molecule type" value="Genomic_DNA"/>
</dbReference>
<reference evidence="2 3" key="1">
    <citation type="submission" date="2019-12" db="EMBL/GenBank/DDBJ databases">
        <title>A genome sequence resource for the geographically widespread anthracnose pathogen Colletotrichum asianum.</title>
        <authorList>
            <person name="Meng Y."/>
        </authorList>
    </citation>
    <scope>NUCLEOTIDE SEQUENCE [LARGE SCALE GENOMIC DNA]</scope>
    <source>
        <strain evidence="2 3">ICMP 18580</strain>
    </source>
</reference>
<sequence>MTLSVCCREENKKCLSLRACCCFPLKFLRSAATEADGGRQAVGDRFRSATSGCFPPGFACGETDSEQPCNRNPSLSLKCQRFMQGATMKNKRAVKKEGRRKRWPASAKMGEGERGTGGGRNGLNE</sequence>
<dbReference type="AlphaFoldDB" id="A0A8H3W039"/>
<feature type="region of interest" description="Disordered" evidence="1">
    <location>
        <begin position="90"/>
        <end position="125"/>
    </location>
</feature>
<proteinExistence type="predicted"/>
<dbReference type="Proteomes" id="UP000434172">
    <property type="component" value="Unassembled WGS sequence"/>
</dbReference>
<evidence type="ECO:0000313" key="2">
    <source>
        <dbReference type="EMBL" id="KAF0317399.1"/>
    </source>
</evidence>
<protein>
    <submittedName>
        <fullName evidence="2">Uncharacterized protein</fullName>
    </submittedName>
</protein>